<protein>
    <submittedName>
        <fullName evidence="4">Dat</fullName>
        <ecNumber evidence="4">2.6.1.21</ecNumber>
    </submittedName>
</protein>
<dbReference type="InterPro" id="IPR036038">
    <property type="entry name" value="Aminotransferase-like"/>
</dbReference>
<dbReference type="RefSeq" id="WP_015904027.1">
    <property type="nucleotide sequence ID" value="NC_012108.1"/>
</dbReference>
<accession>C0QDJ3</accession>
<keyword evidence="3" id="KW-0663">Pyridoxal phosphate</keyword>
<dbReference type="EC" id="2.6.1.21" evidence="4"/>
<evidence type="ECO:0000256" key="3">
    <source>
        <dbReference type="ARBA" id="ARBA00022898"/>
    </source>
</evidence>
<organism evidence="4 5">
    <name type="scientific">Desulforapulum autotrophicum (strain ATCC 43914 / DSM 3382 / VKM B-1955 / HRM2)</name>
    <name type="common">Desulfobacterium autotrophicum</name>
    <dbReference type="NCBI Taxonomy" id="177437"/>
    <lineage>
        <taxon>Bacteria</taxon>
        <taxon>Pseudomonadati</taxon>
        <taxon>Thermodesulfobacteriota</taxon>
        <taxon>Desulfobacteria</taxon>
        <taxon>Desulfobacterales</taxon>
        <taxon>Desulfobacteraceae</taxon>
        <taxon>Desulforapulum</taxon>
    </lineage>
</organism>
<dbReference type="GO" id="GO:0008652">
    <property type="term" value="P:amino acid biosynthetic process"/>
    <property type="evidence" value="ECO:0007669"/>
    <property type="project" value="UniProtKB-ARBA"/>
</dbReference>
<dbReference type="InterPro" id="IPR043132">
    <property type="entry name" value="BCAT-like_C"/>
</dbReference>
<dbReference type="EMBL" id="CP001087">
    <property type="protein sequence ID" value="ACN15257.1"/>
    <property type="molecule type" value="Genomic_DNA"/>
</dbReference>
<dbReference type="GO" id="GO:0005829">
    <property type="term" value="C:cytosol"/>
    <property type="evidence" value="ECO:0007669"/>
    <property type="project" value="TreeGrafter"/>
</dbReference>
<proteinExistence type="inferred from homology"/>
<comment type="cofactor">
    <cofactor evidence="1">
        <name>pyridoxal 5'-phosphate</name>
        <dbReference type="ChEBI" id="CHEBI:597326"/>
    </cofactor>
</comment>
<dbReference type="PANTHER" id="PTHR42743:SF10">
    <property type="entry name" value="D-ALANINE AMINOTRANSFERASE"/>
    <property type="match status" value="1"/>
</dbReference>
<keyword evidence="4" id="KW-0032">Aminotransferase</keyword>
<dbReference type="Proteomes" id="UP000000442">
    <property type="component" value="Chromosome"/>
</dbReference>
<dbReference type="eggNOG" id="COG0115">
    <property type="taxonomic scope" value="Bacteria"/>
</dbReference>
<dbReference type="GO" id="GO:0046394">
    <property type="term" value="P:carboxylic acid biosynthetic process"/>
    <property type="evidence" value="ECO:0007669"/>
    <property type="project" value="UniProtKB-ARBA"/>
</dbReference>
<dbReference type="AlphaFoldDB" id="C0QDJ3"/>
<keyword evidence="4" id="KW-0808">Transferase</keyword>
<keyword evidence="5" id="KW-1185">Reference proteome</keyword>
<dbReference type="STRING" id="177437.HRM2_21590"/>
<evidence type="ECO:0000256" key="2">
    <source>
        <dbReference type="ARBA" id="ARBA00009320"/>
    </source>
</evidence>
<dbReference type="InterPro" id="IPR043131">
    <property type="entry name" value="BCAT-like_N"/>
</dbReference>
<dbReference type="InterPro" id="IPR050571">
    <property type="entry name" value="Class-IV_PLP-Dep_Aminotrnsfr"/>
</dbReference>
<evidence type="ECO:0000313" key="4">
    <source>
        <dbReference type="EMBL" id="ACN15257.1"/>
    </source>
</evidence>
<comment type="similarity">
    <text evidence="2">Belongs to the class-IV pyridoxal-phosphate-dependent aminotransferase family.</text>
</comment>
<name>C0QDJ3_DESAH</name>
<dbReference type="PANTHER" id="PTHR42743">
    <property type="entry name" value="AMINO-ACID AMINOTRANSFERASE"/>
    <property type="match status" value="1"/>
</dbReference>
<gene>
    <name evidence="4" type="primary">dat</name>
    <name evidence="4" type="ordered locus">HRM2_21590</name>
</gene>
<dbReference type="InterPro" id="IPR001544">
    <property type="entry name" value="Aminotrans_IV"/>
</dbReference>
<dbReference type="FunFam" id="3.20.10.10:FF:000002">
    <property type="entry name" value="D-alanine aminotransferase"/>
    <property type="match status" value="1"/>
</dbReference>
<dbReference type="OrthoDB" id="9805628at2"/>
<dbReference type="HOGENOM" id="CLU_020844_4_1_7"/>
<evidence type="ECO:0000313" key="5">
    <source>
        <dbReference type="Proteomes" id="UP000000442"/>
    </source>
</evidence>
<dbReference type="Gene3D" id="3.30.470.10">
    <property type="match status" value="1"/>
</dbReference>
<dbReference type="Pfam" id="PF01063">
    <property type="entry name" value="Aminotran_4"/>
    <property type="match status" value="1"/>
</dbReference>
<dbReference type="KEGG" id="dat:HRM2_21590"/>
<reference evidence="4 5" key="1">
    <citation type="journal article" date="2009" name="Environ. Microbiol.">
        <title>Genome sequence of Desulfobacterium autotrophicum HRM2, a marine sulfate reducer oxidizing organic carbon completely to carbon dioxide.</title>
        <authorList>
            <person name="Strittmatter A.W."/>
            <person name="Liesegang H."/>
            <person name="Rabus R."/>
            <person name="Decker I."/>
            <person name="Amann J."/>
            <person name="Andres S."/>
            <person name="Henne A."/>
            <person name="Fricke W.F."/>
            <person name="Martinez-Arias R."/>
            <person name="Bartels D."/>
            <person name="Goesmann A."/>
            <person name="Krause L."/>
            <person name="Puehler A."/>
            <person name="Klenk H.P."/>
            <person name="Richter M."/>
            <person name="Schuler M."/>
            <person name="Gloeckner F.O."/>
            <person name="Meyerdierks A."/>
            <person name="Gottschalk G."/>
            <person name="Amann R."/>
        </authorList>
    </citation>
    <scope>NUCLEOTIDE SEQUENCE [LARGE SCALE GENOMIC DNA]</scope>
    <source>
        <strain evidence="5">ATCC 43914 / DSM 3382 / HRM2</strain>
    </source>
</reference>
<evidence type="ECO:0000256" key="1">
    <source>
        <dbReference type="ARBA" id="ARBA00001933"/>
    </source>
</evidence>
<sequence length="287" mass="31763">MKTVYFNGSFMDKEAVSISPDDRGFLFADGLYEVIRSYQGVLFRPKDHIARLSHGARHLKLSRTDFSEFVQIAQVLLEKNGLLSGDATVYFQVTRGEATRSHAFPLNTPEPTVYAFASKFDALNGEKIKAQGINAITVADQRWARCDMKTTALTANVLANQAAVEQNAKEAIFIRDGVLLEGTHSNFMAVMDNVLVTAPLSNYILGGITRKVIVEFCERENIPLEFGPIFEKDVPSVQEMMVVGTTLEITPIVKLNHSPIGDGRPGRITKKLQALLKGEIERCQTNA</sequence>
<dbReference type="SUPFAM" id="SSF56752">
    <property type="entry name" value="D-aminoacid aminotransferase-like PLP-dependent enzymes"/>
    <property type="match status" value="1"/>
</dbReference>
<dbReference type="GO" id="GO:0047810">
    <property type="term" value="F:D-alanine-2-oxoglutarate aminotransferase activity"/>
    <property type="evidence" value="ECO:0007669"/>
    <property type="project" value="UniProtKB-EC"/>
</dbReference>
<dbReference type="Gene3D" id="3.20.10.10">
    <property type="entry name" value="D-amino Acid Aminotransferase, subunit A, domain 2"/>
    <property type="match status" value="1"/>
</dbReference>